<dbReference type="AlphaFoldDB" id="A0A3M7GVC9"/>
<dbReference type="VEuPathDB" id="FungiDB:BTJ68_02621"/>
<comment type="caution">
    <text evidence="9">The sequence shown here is derived from an EMBL/GenBank/DDBJ whole genome shotgun (WGS) entry which is preliminary data.</text>
</comment>
<keyword evidence="2 7" id="KW-0645">Protease</keyword>
<organism evidence="9 10">
    <name type="scientific">Hortaea werneckii</name>
    <name type="common">Black yeast</name>
    <name type="synonym">Cladosporium werneckii</name>
    <dbReference type="NCBI Taxonomy" id="91943"/>
    <lineage>
        <taxon>Eukaryota</taxon>
        <taxon>Fungi</taxon>
        <taxon>Dikarya</taxon>
        <taxon>Ascomycota</taxon>
        <taxon>Pezizomycotina</taxon>
        <taxon>Dothideomycetes</taxon>
        <taxon>Dothideomycetidae</taxon>
        <taxon>Mycosphaerellales</taxon>
        <taxon>Teratosphaeriaceae</taxon>
        <taxon>Hortaea</taxon>
    </lineage>
</organism>
<dbReference type="InterPro" id="IPR024080">
    <property type="entry name" value="Neurolysin/TOP_N"/>
</dbReference>
<evidence type="ECO:0000259" key="8">
    <source>
        <dbReference type="Pfam" id="PF01432"/>
    </source>
</evidence>
<dbReference type="Gene3D" id="3.40.390.10">
    <property type="entry name" value="Collagenase (Catalytic Domain)"/>
    <property type="match status" value="1"/>
</dbReference>
<dbReference type="Pfam" id="PF01432">
    <property type="entry name" value="Peptidase_M3"/>
    <property type="match status" value="2"/>
</dbReference>
<evidence type="ECO:0000313" key="10">
    <source>
        <dbReference type="Proteomes" id="UP000269539"/>
    </source>
</evidence>
<evidence type="ECO:0000256" key="1">
    <source>
        <dbReference type="ARBA" id="ARBA00006040"/>
    </source>
</evidence>
<dbReference type="PANTHER" id="PTHR11804">
    <property type="entry name" value="PROTEASE M3 THIMET OLIGOPEPTIDASE-RELATED"/>
    <property type="match status" value="1"/>
</dbReference>
<accession>A0A3M7GVC9</accession>
<protein>
    <recommendedName>
        <fullName evidence="8">Peptidase M3A/M3B catalytic domain-containing protein</fullName>
    </recommendedName>
</protein>
<keyword evidence="4 7" id="KW-0378">Hydrolase</keyword>
<dbReference type="Gene3D" id="1.10.1370.10">
    <property type="entry name" value="Neurolysin, domain 3"/>
    <property type="match status" value="3"/>
</dbReference>
<sequence length="522" mass="59473">MIRPAPPNLFIATAQSVLATTATVLARAAKLQDDLVERYAPETATFDNVVLLLGHDENARIHFCQQVEFLASVSPDDSLRAACREASKRFAHFETSTAQPADLNTLVAAVNDKNEVVTTERKKYLDSVLSIFEDNRGTLSVDDTCSLERIEKELSQVKHEYLQTCRQESGIWLTPDKLEGVDSELLCEIGQNEDRSRLRLPFQERAIVLRTHKAQLLGYEDYSQVTTRHNLIKSPAIVQDLLDILEKQLSPLKDRLIKRWRKMIEEYYDIDADEVSRYFEMSGTVQRTLKIFEGIFGISFAEIDDQDVDYLTNGQGREALTWHPDVLVFAVWDAPSGDVDEQPFLGYLYMDLFCRPGKRPGFCDLPINPLHQANDEFDQRQERTADEKDRSMPDPLIERLLHSRKIKDAVKMLGMLATLGMDHPGVVCPVQACMPEHFTVEGLYKYLITQIYASDMFSTVFEKDPRDRSAGLRYRRTILANGSSRDEMQMLVDFLGRQPNLKALIANLEPDGNTHDQETSFV</sequence>
<dbReference type="EMBL" id="QWIO01000189">
    <property type="protein sequence ID" value="RMZ04715.1"/>
    <property type="molecule type" value="Genomic_DNA"/>
</dbReference>
<evidence type="ECO:0000256" key="4">
    <source>
        <dbReference type="ARBA" id="ARBA00022801"/>
    </source>
</evidence>
<dbReference type="InterPro" id="IPR001567">
    <property type="entry name" value="Pept_M3A_M3B_dom"/>
</dbReference>
<evidence type="ECO:0000256" key="3">
    <source>
        <dbReference type="ARBA" id="ARBA00022723"/>
    </source>
</evidence>
<dbReference type="SUPFAM" id="SSF55486">
    <property type="entry name" value="Metalloproteases ('zincins'), catalytic domain"/>
    <property type="match status" value="1"/>
</dbReference>
<feature type="domain" description="Peptidase M3A/M3B catalytic" evidence="8">
    <location>
        <begin position="205"/>
        <end position="361"/>
    </location>
</feature>
<evidence type="ECO:0000256" key="5">
    <source>
        <dbReference type="ARBA" id="ARBA00022833"/>
    </source>
</evidence>
<name>A0A3M7GVC9_HORWE</name>
<dbReference type="GO" id="GO:0004222">
    <property type="term" value="F:metalloendopeptidase activity"/>
    <property type="evidence" value="ECO:0007669"/>
    <property type="project" value="InterPro"/>
</dbReference>
<keyword evidence="5 7" id="KW-0862">Zinc</keyword>
<keyword evidence="3 7" id="KW-0479">Metal-binding</keyword>
<comment type="cofactor">
    <cofactor evidence="7">
        <name>Zn(2+)</name>
        <dbReference type="ChEBI" id="CHEBI:29105"/>
    </cofactor>
    <text evidence="7">Binds 1 zinc ion.</text>
</comment>
<dbReference type="InterPro" id="IPR024077">
    <property type="entry name" value="Neurolysin/TOP_dom2"/>
</dbReference>
<evidence type="ECO:0000313" key="9">
    <source>
        <dbReference type="EMBL" id="RMZ04715.1"/>
    </source>
</evidence>
<evidence type="ECO:0000256" key="2">
    <source>
        <dbReference type="ARBA" id="ARBA00022670"/>
    </source>
</evidence>
<evidence type="ECO:0000256" key="6">
    <source>
        <dbReference type="ARBA" id="ARBA00023049"/>
    </source>
</evidence>
<dbReference type="Proteomes" id="UP000269539">
    <property type="component" value="Unassembled WGS sequence"/>
</dbReference>
<evidence type="ECO:0000256" key="7">
    <source>
        <dbReference type="RuleBase" id="RU003435"/>
    </source>
</evidence>
<comment type="similarity">
    <text evidence="1 7">Belongs to the peptidase M3 family.</text>
</comment>
<dbReference type="InterPro" id="IPR024079">
    <property type="entry name" value="MetalloPept_cat_dom_sf"/>
</dbReference>
<dbReference type="GO" id="GO:0006518">
    <property type="term" value="P:peptide metabolic process"/>
    <property type="evidence" value="ECO:0007669"/>
    <property type="project" value="TreeGrafter"/>
</dbReference>
<feature type="domain" description="Peptidase M3A/M3B catalytic" evidence="8">
    <location>
        <begin position="444"/>
        <end position="508"/>
    </location>
</feature>
<keyword evidence="6 7" id="KW-0482">Metalloprotease</keyword>
<dbReference type="Gene3D" id="1.20.1050.40">
    <property type="entry name" value="Endopeptidase. Chain P, domain 1"/>
    <property type="match status" value="1"/>
</dbReference>
<gene>
    <name evidence="9" type="ORF">D0864_02655</name>
</gene>
<reference evidence="9 10" key="1">
    <citation type="journal article" date="2018" name="BMC Genomics">
        <title>Genomic evidence for intraspecific hybridization in a clonal and extremely halotolerant yeast.</title>
        <authorList>
            <person name="Gostincar C."/>
            <person name="Stajich J.E."/>
            <person name="Zupancic J."/>
            <person name="Zalar P."/>
            <person name="Gunde-Cimerman N."/>
        </authorList>
    </citation>
    <scope>NUCLEOTIDE SEQUENCE [LARGE SCALE GENOMIC DNA]</scope>
    <source>
        <strain evidence="9 10">EXF-10513</strain>
    </source>
</reference>
<dbReference type="InterPro" id="IPR045090">
    <property type="entry name" value="Pept_M3A_M3B"/>
</dbReference>
<dbReference type="GO" id="GO:0046872">
    <property type="term" value="F:metal ion binding"/>
    <property type="evidence" value="ECO:0007669"/>
    <property type="project" value="UniProtKB-UniRule"/>
</dbReference>
<dbReference type="PANTHER" id="PTHR11804:SF84">
    <property type="entry name" value="SACCHAROLYSIN"/>
    <property type="match status" value="1"/>
</dbReference>
<proteinExistence type="inferred from homology"/>
<dbReference type="GO" id="GO:0006508">
    <property type="term" value="P:proteolysis"/>
    <property type="evidence" value="ECO:0007669"/>
    <property type="project" value="UniProtKB-KW"/>
</dbReference>